<evidence type="ECO:0000313" key="3">
    <source>
        <dbReference type="Proteomes" id="UP001472677"/>
    </source>
</evidence>
<dbReference type="EMBL" id="JBBPBM010000013">
    <property type="protein sequence ID" value="KAK8562238.1"/>
    <property type="molecule type" value="Genomic_DNA"/>
</dbReference>
<sequence length="81" mass="8467">MDVPDVLTSHGQLACLGSSKRGLCLGAIRLLPPMLSRGYTCSTGWAGWCYSGGTCLSSLMACTSASVWVSLAKISLREAVI</sequence>
<comment type="caution">
    <text evidence="2">The sequence shown here is derived from an EMBL/GenBank/DDBJ whole genome shotgun (WGS) entry which is preliminary data.</text>
</comment>
<evidence type="ECO:0000313" key="1">
    <source>
        <dbReference type="EMBL" id="KAK8562238.1"/>
    </source>
</evidence>
<keyword evidence="3" id="KW-1185">Reference proteome</keyword>
<name>A0ABR2EJR9_9ROSI</name>
<accession>A0ABR2EJR9</accession>
<gene>
    <name evidence="1" type="ORF">V6N12_049284</name>
    <name evidence="2" type="ORF">V6N12_049285</name>
</gene>
<proteinExistence type="predicted"/>
<dbReference type="EMBL" id="JBBPBM010000013">
    <property type="protein sequence ID" value="KAK8562239.1"/>
    <property type="molecule type" value="Genomic_DNA"/>
</dbReference>
<reference evidence="2 3" key="1">
    <citation type="journal article" date="2024" name="G3 (Bethesda)">
        <title>Genome assembly of Hibiscus sabdariffa L. provides insights into metabolisms of medicinal natural products.</title>
        <authorList>
            <person name="Kim T."/>
        </authorList>
    </citation>
    <scope>NUCLEOTIDE SEQUENCE [LARGE SCALE GENOMIC DNA]</scope>
    <source>
        <strain evidence="2">TK-2024</strain>
        <tissue evidence="2">Old leaves</tissue>
    </source>
</reference>
<organism evidence="2 3">
    <name type="scientific">Hibiscus sabdariffa</name>
    <name type="common">roselle</name>
    <dbReference type="NCBI Taxonomy" id="183260"/>
    <lineage>
        <taxon>Eukaryota</taxon>
        <taxon>Viridiplantae</taxon>
        <taxon>Streptophyta</taxon>
        <taxon>Embryophyta</taxon>
        <taxon>Tracheophyta</taxon>
        <taxon>Spermatophyta</taxon>
        <taxon>Magnoliopsida</taxon>
        <taxon>eudicotyledons</taxon>
        <taxon>Gunneridae</taxon>
        <taxon>Pentapetalae</taxon>
        <taxon>rosids</taxon>
        <taxon>malvids</taxon>
        <taxon>Malvales</taxon>
        <taxon>Malvaceae</taxon>
        <taxon>Malvoideae</taxon>
        <taxon>Hibiscus</taxon>
    </lineage>
</organism>
<evidence type="ECO:0000313" key="2">
    <source>
        <dbReference type="EMBL" id="KAK8562239.1"/>
    </source>
</evidence>
<protein>
    <submittedName>
        <fullName evidence="2">Uncharacterized protein</fullName>
    </submittedName>
</protein>
<dbReference type="Proteomes" id="UP001472677">
    <property type="component" value="Unassembled WGS sequence"/>
</dbReference>